<evidence type="ECO:0000313" key="2">
    <source>
        <dbReference type="Proteomes" id="UP001152795"/>
    </source>
</evidence>
<organism evidence="1 2">
    <name type="scientific">Paramuricea clavata</name>
    <name type="common">Red gorgonian</name>
    <name type="synonym">Violescent sea-whip</name>
    <dbReference type="NCBI Taxonomy" id="317549"/>
    <lineage>
        <taxon>Eukaryota</taxon>
        <taxon>Metazoa</taxon>
        <taxon>Cnidaria</taxon>
        <taxon>Anthozoa</taxon>
        <taxon>Octocorallia</taxon>
        <taxon>Malacalcyonacea</taxon>
        <taxon>Plexauridae</taxon>
        <taxon>Paramuricea</taxon>
    </lineage>
</organism>
<reference evidence="1" key="1">
    <citation type="submission" date="2020-04" db="EMBL/GenBank/DDBJ databases">
        <authorList>
            <person name="Alioto T."/>
            <person name="Alioto T."/>
            <person name="Gomez Garrido J."/>
        </authorList>
    </citation>
    <scope>NUCLEOTIDE SEQUENCE</scope>
    <source>
        <strain evidence="1">A484AB</strain>
    </source>
</reference>
<gene>
    <name evidence="1" type="ORF">PACLA_8A006828</name>
</gene>
<dbReference type="AlphaFoldDB" id="A0A6S7GUG8"/>
<feature type="non-terminal residue" evidence="1">
    <location>
        <position position="171"/>
    </location>
</feature>
<sequence>FNLKPKQVSCLENLFLVGHLTDIYCPTVHKDSVPYFVPKNIFSTYVGDRLYNKNFKTNVVAFAMVHLEMKLAVLKKKPAFPKGKVRNVTPENLSKLSSELFGYISTTNAINALEDEYCLFGQTPHVSENTVKDILTHAELISTEDDLLTELGIWDQTHSSAIFSLILKYSS</sequence>
<dbReference type="EMBL" id="CACRXK020002672">
    <property type="protein sequence ID" value="CAB3995483.1"/>
    <property type="molecule type" value="Genomic_DNA"/>
</dbReference>
<evidence type="ECO:0000313" key="1">
    <source>
        <dbReference type="EMBL" id="CAB3995483.1"/>
    </source>
</evidence>
<dbReference type="Proteomes" id="UP001152795">
    <property type="component" value="Unassembled WGS sequence"/>
</dbReference>
<name>A0A6S7GUG8_PARCT</name>
<proteinExistence type="predicted"/>
<keyword evidence="2" id="KW-1185">Reference proteome</keyword>
<accession>A0A6S7GUG8</accession>
<comment type="caution">
    <text evidence="1">The sequence shown here is derived from an EMBL/GenBank/DDBJ whole genome shotgun (WGS) entry which is preliminary data.</text>
</comment>
<protein>
    <submittedName>
        <fullName evidence="1">Uncharacterized protein</fullName>
    </submittedName>
</protein>